<evidence type="ECO:0000256" key="15">
    <source>
        <dbReference type="PIRSR" id="PIRSR000554-1"/>
    </source>
</evidence>
<dbReference type="SMART" id="SM00220">
    <property type="entry name" value="S_TKc"/>
    <property type="match status" value="1"/>
</dbReference>
<name>A0AAY4BJE0_9TELE</name>
<dbReference type="SMART" id="SM00109">
    <property type="entry name" value="C1"/>
    <property type="match status" value="1"/>
</dbReference>
<dbReference type="InterPro" id="IPR000270">
    <property type="entry name" value="PB1_dom"/>
</dbReference>
<keyword evidence="8" id="KW-0863">Zinc-finger</keyword>
<comment type="similarity">
    <text evidence="1 14">Belongs to the protein kinase superfamily. AGC Ser/Thr protein kinase family. PKC subfamily.</text>
</comment>
<dbReference type="Gene3D" id="3.30.200.20">
    <property type="entry name" value="Phosphorylase Kinase, domain 1"/>
    <property type="match status" value="1"/>
</dbReference>
<dbReference type="GO" id="GO:0005524">
    <property type="term" value="F:ATP binding"/>
    <property type="evidence" value="ECO:0007669"/>
    <property type="project" value="UniProtKB-UniRule"/>
</dbReference>
<dbReference type="PANTHER" id="PTHR24351">
    <property type="entry name" value="RIBOSOMAL PROTEIN S6 KINASE"/>
    <property type="match status" value="1"/>
</dbReference>
<dbReference type="InterPro" id="IPR012233">
    <property type="entry name" value="PKC"/>
</dbReference>
<evidence type="ECO:0000256" key="11">
    <source>
        <dbReference type="ARBA" id="ARBA00022840"/>
    </source>
</evidence>
<dbReference type="SUPFAM" id="SSF56112">
    <property type="entry name" value="Protein kinase-like (PK-like)"/>
    <property type="match status" value="1"/>
</dbReference>
<evidence type="ECO:0000256" key="14">
    <source>
        <dbReference type="PIRNR" id="PIRNR000554"/>
    </source>
</evidence>
<dbReference type="AlphaFoldDB" id="A0AAY4BJE0"/>
<dbReference type="FunFam" id="1.10.510.10:FF:000048">
    <property type="entry name" value="Protein kinase C"/>
    <property type="match status" value="1"/>
</dbReference>
<dbReference type="FunFam" id="3.10.20.90:FF:000071">
    <property type="entry name" value="Protein kinase C"/>
    <property type="match status" value="1"/>
</dbReference>
<evidence type="ECO:0000256" key="10">
    <source>
        <dbReference type="ARBA" id="ARBA00022833"/>
    </source>
</evidence>
<evidence type="ECO:0000256" key="5">
    <source>
        <dbReference type="ARBA" id="ARBA00022679"/>
    </source>
</evidence>
<dbReference type="SUPFAM" id="SSF57889">
    <property type="entry name" value="Cysteine-rich domain"/>
    <property type="match status" value="1"/>
</dbReference>
<reference evidence="23 24" key="1">
    <citation type="submission" date="2020-06" db="EMBL/GenBank/DDBJ databases">
        <authorList>
            <consortium name="Wellcome Sanger Institute Data Sharing"/>
        </authorList>
    </citation>
    <scope>NUCLEOTIDE SEQUENCE [LARGE SCALE GENOMIC DNA]</scope>
</reference>
<evidence type="ECO:0000256" key="2">
    <source>
        <dbReference type="ARBA" id="ARBA00012429"/>
    </source>
</evidence>
<dbReference type="Pfam" id="PF00433">
    <property type="entry name" value="Pkinase_C"/>
    <property type="match status" value="1"/>
</dbReference>
<evidence type="ECO:0000259" key="19">
    <source>
        <dbReference type="PROSITE" id="PS50011"/>
    </source>
</evidence>
<accession>A0AAY4BJE0</accession>
<dbReference type="SUPFAM" id="SSF54277">
    <property type="entry name" value="CAD &amp; PB1 domains"/>
    <property type="match status" value="1"/>
</dbReference>
<dbReference type="InterPro" id="IPR000719">
    <property type="entry name" value="Prot_kinase_dom"/>
</dbReference>
<dbReference type="InterPro" id="IPR000961">
    <property type="entry name" value="AGC-kinase_C"/>
</dbReference>
<dbReference type="InterPro" id="IPR017892">
    <property type="entry name" value="Pkinase_C"/>
</dbReference>
<dbReference type="GO" id="GO:0008270">
    <property type="term" value="F:zinc ion binding"/>
    <property type="evidence" value="ECO:0007669"/>
    <property type="project" value="UniProtKB-KW"/>
</dbReference>
<proteinExistence type="inferred from homology"/>
<evidence type="ECO:0000256" key="16">
    <source>
        <dbReference type="PIRSR" id="PIRSR000554-2"/>
    </source>
</evidence>
<dbReference type="InterPro" id="IPR020454">
    <property type="entry name" value="DAG/PE-bd"/>
</dbReference>
<evidence type="ECO:0000256" key="12">
    <source>
        <dbReference type="ARBA" id="ARBA00047272"/>
    </source>
</evidence>
<evidence type="ECO:0000256" key="4">
    <source>
        <dbReference type="ARBA" id="ARBA00022553"/>
    </source>
</evidence>
<keyword evidence="6" id="KW-0479">Metal-binding</keyword>
<dbReference type="FunFam" id="3.30.60.20:FF:000012">
    <property type="entry name" value="Protein kinase C"/>
    <property type="match status" value="1"/>
</dbReference>
<feature type="region of interest" description="Disordered" evidence="18">
    <location>
        <begin position="188"/>
        <end position="211"/>
    </location>
</feature>
<evidence type="ECO:0000259" key="20">
    <source>
        <dbReference type="PROSITE" id="PS50081"/>
    </source>
</evidence>
<keyword evidence="3 14" id="KW-0723">Serine/threonine-protein kinase</keyword>
<feature type="domain" description="AGC-kinase C-terminal" evidence="21">
    <location>
        <begin position="501"/>
        <end position="569"/>
    </location>
</feature>
<comment type="catalytic activity">
    <reaction evidence="13">
        <text>L-seryl-[protein] + ATP = O-phospho-L-seryl-[protein] + ADP + H(+)</text>
        <dbReference type="Rhea" id="RHEA:17989"/>
        <dbReference type="Rhea" id="RHEA-COMP:9863"/>
        <dbReference type="Rhea" id="RHEA-COMP:11604"/>
        <dbReference type="ChEBI" id="CHEBI:15378"/>
        <dbReference type="ChEBI" id="CHEBI:29999"/>
        <dbReference type="ChEBI" id="CHEBI:30616"/>
        <dbReference type="ChEBI" id="CHEBI:83421"/>
        <dbReference type="ChEBI" id="CHEBI:456216"/>
        <dbReference type="EC" id="2.7.11.13"/>
    </reaction>
</comment>
<dbReference type="InterPro" id="IPR046349">
    <property type="entry name" value="C1-like_sf"/>
</dbReference>
<feature type="domain" description="PB1" evidence="22">
    <location>
        <begin position="17"/>
        <end position="99"/>
    </location>
</feature>
<evidence type="ECO:0000256" key="1">
    <source>
        <dbReference type="ARBA" id="ARBA00005490"/>
    </source>
</evidence>
<dbReference type="PROSITE" id="PS50081">
    <property type="entry name" value="ZF_DAG_PE_2"/>
    <property type="match status" value="1"/>
</dbReference>
<sequence>MPIWRSAVFLQPIQHYCLIVSALYRDMLISDLEANMTYTELCEEVREICRLRQHQPITLKWIDEEGDPCTISSQMELEEAFRLYSRGRKSGLLLHVFPSIPEKPGMPCPGEDKSIYRRGARRWRKLYRVNGHLFQAKRFNRKAYCGHCSERIWGLGRQGYKCINCKLLVHKRCHKLVPLTCQRHMDPVMPSQEPQVDEKREEVELPPEDSEDTDGMVDGIDGVKISQGLGLGDFDLIRVIGRGSYAKVLLVRLKKNDEVYAMKVVKKELVHDDEDIDWVQTEKHVFKQASTNPFLVGLHSCFQTESRLFLVIEYVNGGDLMFHMQRQRKLPEEHARFYAAEICIALNFLHEKGIIYRDLKLDNVLLDHEGHIKLTDYGMCKEGIRPGDTTSTFCGTPNYIAPEILRGEDYGFSVDWWALGVLMFEMMAGRSPFDIITDNPDMNTEEYLFQVILEKPIRIPRSLSVKAAGVLKGFLNKDPKERLGCQVQTGFTDIKSHTFFRNIDWEQKEVTPPFKPQITDDYGLDNFDTQFTNEPVQLTPDNEDVIKRIDQSEFEGFEYINPLLLSTEESV</sequence>
<organism evidence="23 24">
    <name type="scientific">Denticeps clupeoides</name>
    <name type="common">denticle herring</name>
    <dbReference type="NCBI Taxonomy" id="299321"/>
    <lineage>
        <taxon>Eukaryota</taxon>
        <taxon>Metazoa</taxon>
        <taxon>Chordata</taxon>
        <taxon>Craniata</taxon>
        <taxon>Vertebrata</taxon>
        <taxon>Euteleostomi</taxon>
        <taxon>Actinopterygii</taxon>
        <taxon>Neopterygii</taxon>
        <taxon>Teleostei</taxon>
        <taxon>Clupei</taxon>
        <taxon>Clupeiformes</taxon>
        <taxon>Denticipitoidei</taxon>
        <taxon>Denticipitidae</taxon>
        <taxon>Denticeps</taxon>
    </lineage>
</organism>
<dbReference type="InterPro" id="IPR002219">
    <property type="entry name" value="PKC_DAG/PE"/>
</dbReference>
<dbReference type="Pfam" id="PF00564">
    <property type="entry name" value="PB1"/>
    <property type="match status" value="1"/>
</dbReference>
<dbReference type="PROSITE" id="PS51285">
    <property type="entry name" value="AGC_KINASE_CTER"/>
    <property type="match status" value="1"/>
</dbReference>
<feature type="active site" description="Proton acceptor" evidence="15">
    <location>
        <position position="358"/>
    </location>
</feature>
<evidence type="ECO:0000256" key="7">
    <source>
        <dbReference type="ARBA" id="ARBA00022741"/>
    </source>
</evidence>
<evidence type="ECO:0000256" key="3">
    <source>
        <dbReference type="ARBA" id="ARBA00022527"/>
    </source>
</evidence>
<dbReference type="Pfam" id="PF00130">
    <property type="entry name" value="C1_1"/>
    <property type="match status" value="1"/>
</dbReference>
<dbReference type="SMART" id="SM00133">
    <property type="entry name" value="S_TK_X"/>
    <property type="match status" value="1"/>
</dbReference>
<evidence type="ECO:0000313" key="24">
    <source>
        <dbReference type="Proteomes" id="UP000694580"/>
    </source>
</evidence>
<dbReference type="FunFam" id="3.30.200.20:FF:000070">
    <property type="entry name" value="Protein kinase C"/>
    <property type="match status" value="1"/>
</dbReference>
<evidence type="ECO:0000256" key="18">
    <source>
        <dbReference type="SAM" id="MobiDB-lite"/>
    </source>
</evidence>
<dbReference type="PROSITE" id="PS00108">
    <property type="entry name" value="PROTEIN_KINASE_ST"/>
    <property type="match status" value="1"/>
</dbReference>
<feature type="binding site" evidence="17">
    <location>
        <position position="267"/>
    </location>
    <ligand>
        <name>ATP</name>
        <dbReference type="ChEBI" id="CHEBI:30616"/>
    </ligand>
</feature>
<keyword evidence="9 14" id="KW-0418">Kinase</keyword>
<feature type="domain" description="Protein kinase" evidence="19">
    <location>
        <begin position="234"/>
        <end position="500"/>
    </location>
</feature>
<dbReference type="InterPro" id="IPR017441">
    <property type="entry name" value="Protein_kinase_ATP_BS"/>
</dbReference>
<protein>
    <recommendedName>
        <fullName evidence="2 14">Protein kinase C</fullName>
        <ecNumber evidence="2 14">2.7.11.13</ecNumber>
    </recommendedName>
</protein>
<reference evidence="23" key="3">
    <citation type="submission" date="2025-09" db="UniProtKB">
        <authorList>
            <consortium name="Ensembl"/>
        </authorList>
    </citation>
    <scope>IDENTIFICATION</scope>
</reference>
<comment type="catalytic activity">
    <reaction evidence="12 14">
        <text>L-threonyl-[protein] + ATP = O-phospho-L-threonyl-[protein] + ADP + H(+)</text>
        <dbReference type="Rhea" id="RHEA:46608"/>
        <dbReference type="Rhea" id="RHEA-COMP:11060"/>
        <dbReference type="Rhea" id="RHEA-COMP:11605"/>
        <dbReference type="ChEBI" id="CHEBI:15378"/>
        <dbReference type="ChEBI" id="CHEBI:30013"/>
        <dbReference type="ChEBI" id="CHEBI:30616"/>
        <dbReference type="ChEBI" id="CHEBI:61977"/>
        <dbReference type="ChEBI" id="CHEBI:456216"/>
        <dbReference type="EC" id="2.7.11.13"/>
    </reaction>
</comment>
<keyword evidence="7 14" id="KW-0547">Nucleotide-binding</keyword>
<dbReference type="Ensembl" id="ENSDCDT00010022266.1">
    <property type="protein sequence ID" value="ENSDCDP00010020722.1"/>
    <property type="gene ID" value="ENSDCDG00010008584.1"/>
</dbReference>
<keyword evidence="5 14" id="KW-0808">Transferase</keyword>
<keyword evidence="11 14" id="KW-0067">ATP-binding</keyword>
<dbReference type="InterPro" id="IPR008271">
    <property type="entry name" value="Ser/Thr_kinase_AS"/>
</dbReference>
<dbReference type="PRINTS" id="PR00008">
    <property type="entry name" value="DAGPEDOMAIN"/>
</dbReference>
<evidence type="ECO:0000256" key="13">
    <source>
        <dbReference type="ARBA" id="ARBA00047470"/>
    </source>
</evidence>
<dbReference type="PIRSF" id="PIRSF000554">
    <property type="entry name" value="PKC_zeta"/>
    <property type="match status" value="1"/>
</dbReference>
<dbReference type="InterPro" id="IPR011009">
    <property type="entry name" value="Kinase-like_dom_sf"/>
</dbReference>
<evidence type="ECO:0000256" key="9">
    <source>
        <dbReference type="ARBA" id="ARBA00022777"/>
    </source>
</evidence>
<dbReference type="EC" id="2.7.11.13" evidence="2 14"/>
<keyword evidence="4" id="KW-0597">Phosphoprotein</keyword>
<dbReference type="PROSITE" id="PS00479">
    <property type="entry name" value="ZF_DAG_PE_1"/>
    <property type="match status" value="1"/>
</dbReference>
<dbReference type="Gene3D" id="3.10.20.90">
    <property type="entry name" value="Phosphatidylinositol 3-kinase Catalytic Subunit, Chain A, domain 1"/>
    <property type="match status" value="1"/>
</dbReference>
<keyword evidence="24" id="KW-1185">Reference proteome</keyword>
<evidence type="ECO:0000313" key="23">
    <source>
        <dbReference type="Ensembl" id="ENSDCDP00010020722.1"/>
    </source>
</evidence>
<dbReference type="Gene3D" id="1.10.510.10">
    <property type="entry name" value="Transferase(Phosphotransferase) domain 1"/>
    <property type="match status" value="1"/>
</dbReference>
<dbReference type="PROSITE" id="PS50011">
    <property type="entry name" value="PROTEIN_KINASE_DOM"/>
    <property type="match status" value="1"/>
</dbReference>
<gene>
    <name evidence="23" type="primary">PRKCZ</name>
</gene>
<dbReference type="Gene3D" id="3.30.60.20">
    <property type="match status" value="1"/>
</dbReference>
<dbReference type="InterPro" id="IPR053793">
    <property type="entry name" value="PB1-like"/>
</dbReference>
<evidence type="ECO:0000259" key="22">
    <source>
        <dbReference type="PROSITE" id="PS51745"/>
    </source>
</evidence>
<dbReference type="Pfam" id="PF00069">
    <property type="entry name" value="Pkinase"/>
    <property type="match status" value="1"/>
</dbReference>
<dbReference type="PROSITE" id="PS00107">
    <property type="entry name" value="PROTEIN_KINASE_ATP"/>
    <property type="match status" value="1"/>
</dbReference>
<dbReference type="SMART" id="SM00666">
    <property type="entry name" value="PB1"/>
    <property type="match status" value="1"/>
</dbReference>
<reference evidence="23" key="2">
    <citation type="submission" date="2025-08" db="UniProtKB">
        <authorList>
            <consortium name="Ensembl"/>
        </authorList>
    </citation>
    <scope>IDENTIFICATION</scope>
</reference>
<evidence type="ECO:0000259" key="21">
    <source>
        <dbReference type="PROSITE" id="PS51285"/>
    </source>
</evidence>
<dbReference type="GO" id="GO:0004697">
    <property type="term" value="F:diacylglycerol-dependent serine/threonine kinase activity"/>
    <property type="evidence" value="ECO:0007669"/>
    <property type="project" value="UniProtKB-UniRule"/>
</dbReference>
<dbReference type="PROSITE" id="PS51745">
    <property type="entry name" value="PB1"/>
    <property type="match status" value="1"/>
</dbReference>
<evidence type="ECO:0000256" key="17">
    <source>
        <dbReference type="PROSITE-ProRule" id="PRU10141"/>
    </source>
</evidence>
<dbReference type="Proteomes" id="UP000694580">
    <property type="component" value="Chromosome 10"/>
</dbReference>
<evidence type="ECO:0000256" key="6">
    <source>
        <dbReference type="ARBA" id="ARBA00022723"/>
    </source>
</evidence>
<feature type="binding site" evidence="16">
    <location>
        <begin position="240"/>
        <end position="248"/>
    </location>
    <ligand>
        <name>ATP</name>
        <dbReference type="ChEBI" id="CHEBI:30616"/>
    </ligand>
</feature>
<keyword evidence="10" id="KW-0862">Zinc</keyword>
<dbReference type="GeneTree" id="ENSGT00940000153497"/>
<feature type="binding site" evidence="16">
    <location>
        <position position="263"/>
    </location>
    <ligand>
        <name>ATP</name>
        <dbReference type="ChEBI" id="CHEBI:30616"/>
    </ligand>
</feature>
<feature type="domain" description="Phorbol-ester/DAG-type" evidence="20">
    <location>
        <begin position="131"/>
        <end position="181"/>
    </location>
</feature>
<evidence type="ECO:0000256" key="8">
    <source>
        <dbReference type="ARBA" id="ARBA00022771"/>
    </source>
</evidence>